<accession>A0AA40AJX2</accession>
<dbReference type="PROSITE" id="PS50011">
    <property type="entry name" value="PROTEIN_KINASE_DOM"/>
    <property type="match status" value="1"/>
</dbReference>
<evidence type="ECO:0000313" key="3">
    <source>
        <dbReference type="Proteomes" id="UP001172101"/>
    </source>
</evidence>
<reference evidence="2" key="1">
    <citation type="submission" date="2023-06" db="EMBL/GenBank/DDBJ databases">
        <title>Genome-scale phylogeny and comparative genomics of the fungal order Sordariales.</title>
        <authorList>
            <consortium name="Lawrence Berkeley National Laboratory"/>
            <person name="Hensen N."/>
            <person name="Bonometti L."/>
            <person name="Westerberg I."/>
            <person name="Brannstrom I.O."/>
            <person name="Guillou S."/>
            <person name="Cros-Aarteil S."/>
            <person name="Calhoun S."/>
            <person name="Haridas S."/>
            <person name="Kuo A."/>
            <person name="Mondo S."/>
            <person name="Pangilinan J."/>
            <person name="Riley R."/>
            <person name="LaButti K."/>
            <person name="Andreopoulos B."/>
            <person name="Lipzen A."/>
            <person name="Chen C."/>
            <person name="Yanf M."/>
            <person name="Daum C."/>
            <person name="Ng V."/>
            <person name="Clum A."/>
            <person name="Steindorff A."/>
            <person name="Ohm R."/>
            <person name="Martin F."/>
            <person name="Silar P."/>
            <person name="Natvig D."/>
            <person name="Lalanne C."/>
            <person name="Gautier V."/>
            <person name="Ament-velasquez S.L."/>
            <person name="Kruys A."/>
            <person name="Hutchinson M.I."/>
            <person name="Powell A.J."/>
            <person name="Barry K."/>
            <person name="Miller A.N."/>
            <person name="Grigoriev I.V."/>
            <person name="Debuchy R."/>
            <person name="Gladieux P."/>
            <person name="Thoren M.H."/>
            <person name="Johannesson H."/>
        </authorList>
    </citation>
    <scope>NUCLEOTIDE SEQUENCE</scope>
    <source>
        <strain evidence="2">SMH2392-1A</strain>
    </source>
</reference>
<feature type="non-terminal residue" evidence="2">
    <location>
        <position position="162"/>
    </location>
</feature>
<keyword evidence="3" id="KW-1185">Reference proteome</keyword>
<dbReference type="Gene3D" id="1.10.510.10">
    <property type="entry name" value="Transferase(Phosphotransferase) domain 1"/>
    <property type="match status" value="1"/>
</dbReference>
<sequence length="162" mass="18049">GEHHCLVFPVLRPALRNDVCDVMKALSGPTRYKMCCQIASAISFLHGHGIYHGGKKFSLSLARLFQVLGPTRFKKLRWHKQPDGSRSRSPHPPKVLIELARFSGLDFSLLANVRITDFGEALFADRPPSGLGVPIDSFPPELCFGYLPSTESDVWELATLLY</sequence>
<proteinExistence type="predicted"/>
<organism evidence="2 3">
    <name type="scientific">Lasiosphaeria miniovina</name>
    <dbReference type="NCBI Taxonomy" id="1954250"/>
    <lineage>
        <taxon>Eukaryota</taxon>
        <taxon>Fungi</taxon>
        <taxon>Dikarya</taxon>
        <taxon>Ascomycota</taxon>
        <taxon>Pezizomycotina</taxon>
        <taxon>Sordariomycetes</taxon>
        <taxon>Sordariomycetidae</taxon>
        <taxon>Sordariales</taxon>
        <taxon>Lasiosphaeriaceae</taxon>
        <taxon>Lasiosphaeria</taxon>
    </lineage>
</organism>
<name>A0AA40AJX2_9PEZI</name>
<protein>
    <recommendedName>
        <fullName evidence="1">Protein kinase domain-containing protein</fullName>
    </recommendedName>
</protein>
<dbReference type="GO" id="GO:0005524">
    <property type="term" value="F:ATP binding"/>
    <property type="evidence" value="ECO:0007669"/>
    <property type="project" value="InterPro"/>
</dbReference>
<evidence type="ECO:0000259" key="1">
    <source>
        <dbReference type="PROSITE" id="PS50011"/>
    </source>
</evidence>
<dbReference type="AlphaFoldDB" id="A0AA40AJX2"/>
<dbReference type="GO" id="GO:0004672">
    <property type="term" value="F:protein kinase activity"/>
    <property type="evidence" value="ECO:0007669"/>
    <property type="project" value="InterPro"/>
</dbReference>
<dbReference type="GeneID" id="85319355"/>
<evidence type="ECO:0000313" key="2">
    <source>
        <dbReference type="EMBL" id="KAK0717221.1"/>
    </source>
</evidence>
<dbReference type="Gene3D" id="3.30.200.20">
    <property type="entry name" value="Phosphorylase Kinase, domain 1"/>
    <property type="match status" value="1"/>
</dbReference>
<comment type="caution">
    <text evidence="2">The sequence shown here is derived from an EMBL/GenBank/DDBJ whole genome shotgun (WGS) entry which is preliminary data.</text>
</comment>
<dbReference type="SUPFAM" id="SSF56112">
    <property type="entry name" value="Protein kinase-like (PK-like)"/>
    <property type="match status" value="1"/>
</dbReference>
<dbReference type="Proteomes" id="UP001172101">
    <property type="component" value="Unassembled WGS sequence"/>
</dbReference>
<dbReference type="InterPro" id="IPR011009">
    <property type="entry name" value="Kinase-like_dom_sf"/>
</dbReference>
<feature type="non-terminal residue" evidence="2">
    <location>
        <position position="1"/>
    </location>
</feature>
<dbReference type="EMBL" id="JAUIRO010000004">
    <property type="protein sequence ID" value="KAK0717221.1"/>
    <property type="molecule type" value="Genomic_DNA"/>
</dbReference>
<dbReference type="InterPro" id="IPR000719">
    <property type="entry name" value="Prot_kinase_dom"/>
</dbReference>
<feature type="domain" description="Protein kinase" evidence="1">
    <location>
        <begin position="1"/>
        <end position="162"/>
    </location>
</feature>
<dbReference type="RefSeq" id="XP_060296014.1">
    <property type="nucleotide sequence ID" value="XM_060436085.1"/>
</dbReference>
<gene>
    <name evidence="2" type="ORF">B0T26DRAFT_621831</name>
</gene>